<dbReference type="GO" id="GO:0046839">
    <property type="term" value="P:phospholipid dephosphorylation"/>
    <property type="evidence" value="ECO:0007669"/>
    <property type="project" value="TreeGrafter"/>
</dbReference>
<evidence type="ECO:0000259" key="8">
    <source>
        <dbReference type="SMART" id="SM00014"/>
    </source>
</evidence>
<dbReference type="GO" id="GO:0008195">
    <property type="term" value="F:phosphatidate phosphatase activity"/>
    <property type="evidence" value="ECO:0007669"/>
    <property type="project" value="TreeGrafter"/>
</dbReference>
<dbReference type="InterPro" id="IPR036938">
    <property type="entry name" value="PAP2/HPO_sf"/>
</dbReference>
<feature type="transmembrane region" description="Helical" evidence="7">
    <location>
        <begin position="89"/>
        <end position="106"/>
    </location>
</feature>
<dbReference type="AlphaFoldDB" id="A0A2V0NT20"/>
<dbReference type="SMART" id="SM00014">
    <property type="entry name" value="acidPPc"/>
    <property type="match status" value="1"/>
</dbReference>
<dbReference type="STRING" id="307507.A0A2V0NT20"/>
<proteinExistence type="inferred from homology"/>
<keyword evidence="10" id="KW-1185">Reference proteome</keyword>
<gene>
    <name evidence="9" type="ORF">Rsub_01619</name>
</gene>
<dbReference type="OrthoDB" id="10030083at2759"/>
<keyword evidence="3 7" id="KW-0812">Transmembrane</keyword>
<dbReference type="Pfam" id="PF01569">
    <property type="entry name" value="PAP2"/>
    <property type="match status" value="1"/>
</dbReference>
<feature type="region of interest" description="Disordered" evidence="6">
    <location>
        <begin position="1"/>
        <end position="24"/>
    </location>
</feature>
<dbReference type="InterPro" id="IPR043216">
    <property type="entry name" value="PAP-like"/>
</dbReference>
<comment type="subcellular location">
    <subcellularLocation>
        <location evidence="1">Membrane</location>
        <topology evidence="1">Multi-pass membrane protein</topology>
    </subcellularLocation>
</comment>
<evidence type="ECO:0000256" key="3">
    <source>
        <dbReference type="ARBA" id="ARBA00022692"/>
    </source>
</evidence>
<feature type="transmembrane region" description="Helical" evidence="7">
    <location>
        <begin position="127"/>
        <end position="145"/>
    </location>
</feature>
<comment type="similarity">
    <text evidence="2">Belongs to the PA-phosphatase related phosphoesterase family.</text>
</comment>
<dbReference type="PANTHER" id="PTHR10165">
    <property type="entry name" value="LIPID PHOSPHATE PHOSPHATASE"/>
    <property type="match status" value="1"/>
</dbReference>
<feature type="transmembrane region" description="Helical" evidence="7">
    <location>
        <begin position="224"/>
        <end position="243"/>
    </location>
</feature>
<evidence type="ECO:0000256" key="7">
    <source>
        <dbReference type="SAM" id="Phobius"/>
    </source>
</evidence>
<evidence type="ECO:0000313" key="9">
    <source>
        <dbReference type="EMBL" id="GBF88720.1"/>
    </source>
</evidence>
<feature type="transmembrane region" description="Helical" evidence="7">
    <location>
        <begin position="255"/>
        <end position="273"/>
    </location>
</feature>
<dbReference type="InterPro" id="IPR000326">
    <property type="entry name" value="PAP2/HPO"/>
</dbReference>
<evidence type="ECO:0000256" key="4">
    <source>
        <dbReference type="ARBA" id="ARBA00022989"/>
    </source>
</evidence>
<sequence length="323" mass="32579">MLAANGAARGGGGGAAAAAPPQRPATGGPAGALLQALLARERALDWAFVIAGVIVLSAADAAKPQTPYLLKAHLSDIAKPLLPNSVPSWSVPVIALALPLAALAAGHAAARGLGLGGPRGREELHRAVLGLVAGVVVTGCVTNILKVSVHRPRPNFLAQCFPGGGDPVWQRQDAWGGVPECTAQVPDAAKSFPSGHSSWSAAGLGYLSWALADALQPFDGGGHVWRLVAALLPLLGACLVGVTRVTDGWHNPSDVAAGLLLGFGLSWLSFACVRRQPQPQRGGGFGSGGAGDEEAGLFVQPLLRGATGSSSAQRLAPAALLPL</sequence>
<dbReference type="SUPFAM" id="SSF48317">
    <property type="entry name" value="Acid phosphatase/Vanadium-dependent haloperoxidase"/>
    <property type="match status" value="1"/>
</dbReference>
<keyword evidence="4 7" id="KW-1133">Transmembrane helix</keyword>
<evidence type="ECO:0000313" key="10">
    <source>
        <dbReference type="Proteomes" id="UP000247498"/>
    </source>
</evidence>
<dbReference type="FunCoup" id="A0A2V0NT20">
    <property type="interactions" value="1723"/>
</dbReference>
<evidence type="ECO:0000256" key="2">
    <source>
        <dbReference type="ARBA" id="ARBA00008816"/>
    </source>
</evidence>
<evidence type="ECO:0000256" key="1">
    <source>
        <dbReference type="ARBA" id="ARBA00004141"/>
    </source>
</evidence>
<dbReference type="InParanoid" id="A0A2V0NT20"/>
<reference evidence="9 10" key="1">
    <citation type="journal article" date="2018" name="Sci. Rep.">
        <title>Raphidocelis subcapitata (=Pseudokirchneriella subcapitata) provides an insight into genome evolution and environmental adaptations in the Sphaeropleales.</title>
        <authorList>
            <person name="Suzuki S."/>
            <person name="Yamaguchi H."/>
            <person name="Nakajima N."/>
            <person name="Kawachi M."/>
        </authorList>
    </citation>
    <scope>NUCLEOTIDE SEQUENCE [LARGE SCALE GENOMIC DNA]</scope>
    <source>
        <strain evidence="9 10">NIES-35</strain>
    </source>
</reference>
<feature type="domain" description="Phosphatidic acid phosphatase type 2/haloperoxidase" evidence="8">
    <location>
        <begin position="128"/>
        <end position="270"/>
    </location>
</feature>
<organism evidence="9 10">
    <name type="scientific">Raphidocelis subcapitata</name>
    <dbReference type="NCBI Taxonomy" id="307507"/>
    <lineage>
        <taxon>Eukaryota</taxon>
        <taxon>Viridiplantae</taxon>
        <taxon>Chlorophyta</taxon>
        <taxon>core chlorophytes</taxon>
        <taxon>Chlorophyceae</taxon>
        <taxon>CS clade</taxon>
        <taxon>Sphaeropleales</taxon>
        <taxon>Selenastraceae</taxon>
        <taxon>Raphidocelis</taxon>
    </lineage>
</organism>
<protein>
    <recommendedName>
        <fullName evidence="8">Phosphatidic acid phosphatase type 2/haloperoxidase domain-containing protein</fullName>
    </recommendedName>
</protein>
<keyword evidence="5 7" id="KW-0472">Membrane</keyword>
<dbReference type="GO" id="GO:0016020">
    <property type="term" value="C:membrane"/>
    <property type="evidence" value="ECO:0007669"/>
    <property type="project" value="UniProtKB-SubCell"/>
</dbReference>
<name>A0A2V0NT20_9CHLO</name>
<dbReference type="GO" id="GO:0006644">
    <property type="term" value="P:phospholipid metabolic process"/>
    <property type="evidence" value="ECO:0007669"/>
    <property type="project" value="InterPro"/>
</dbReference>
<dbReference type="PANTHER" id="PTHR10165:SF35">
    <property type="entry name" value="RE23632P"/>
    <property type="match status" value="1"/>
</dbReference>
<comment type="caution">
    <text evidence="9">The sequence shown here is derived from an EMBL/GenBank/DDBJ whole genome shotgun (WGS) entry which is preliminary data.</text>
</comment>
<evidence type="ECO:0000256" key="6">
    <source>
        <dbReference type="SAM" id="MobiDB-lite"/>
    </source>
</evidence>
<dbReference type="Gene3D" id="1.20.144.10">
    <property type="entry name" value="Phosphatidic acid phosphatase type 2/haloperoxidase"/>
    <property type="match status" value="1"/>
</dbReference>
<accession>A0A2V0NT20</accession>
<dbReference type="EMBL" id="BDRX01000006">
    <property type="protein sequence ID" value="GBF88720.1"/>
    <property type="molecule type" value="Genomic_DNA"/>
</dbReference>
<dbReference type="Proteomes" id="UP000247498">
    <property type="component" value="Unassembled WGS sequence"/>
</dbReference>
<evidence type="ECO:0000256" key="5">
    <source>
        <dbReference type="ARBA" id="ARBA00023136"/>
    </source>
</evidence>